<organism evidence="2 3">
    <name type="scientific">Streptomyces lycii</name>
    <dbReference type="NCBI Taxonomy" id="2654337"/>
    <lineage>
        <taxon>Bacteria</taxon>
        <taxon>Bacillati</taxon>
        <taxon>Actinomycetota</taxon>
        <taxon>Actinomycetes</taxon>
        <taxon>Kitasatosporales</taxon>
        <taxon>Streptomycetaceae</taxon>
        <taxon>Streptomyces</taxon>
    </lineage>
</organism>
<sequence>MPVTSRWVQSVTVTASCPTRGNVSRVNEPGTRAPAPGELALVEHFVNTLDVETGRDDLAAPDGLAAFFREHGPDTPAPDDCDPAELRVLREALRAVCHAHAGADLPAAAAGALERLFAAAPLVLGLDSAGRAVLRPAPGLAGTAAFTARIAAAVAAAEADGSWPRLKACEAEDCRWAYYDRSPAGRSRWCSMRVCGSRAKMRAYRRRGSREKPSGRGGS</sequence>
<dbReference type="SUPFAM" id="SSF160904">
    <property type="entry name" value="Jann2411-like"/>
    <property type="match status" value="1"/>
</dbReference>
<evidence type="ECO:0000259" key="1">
    <source>
        <dbReference type="Pfam" id="PF11706"/>
    </source>
</evidence>
<dbReference type="PANTHER" id="PTHR35525:SF3">
    <property type="entry name" value="BLL6575 PROTEIN"/>
    <property type="match status" value="1"/>
</dbReference>
<protein>
    <submittedName>
        <fullName evidence="2">CGNR zinc finger domain-containing protein</fullName>
    </submittedName>
</protein>
<keyword evidence="3" id="KW-1185">Reference proteome</keyword>
<dbReference type="InterPro" id="IPR010852">
    <property type="entry name" value="ABATE"/>
</dbReference>
<evidence type="ECO:0000313" key="3">
    <source>
        <dbReference type="Proteomes" id="UP000621266"/>
    </source>
</evidence>
<dbReference type="Gene3D" id="1.10.3300.10">
    <property type="entry name" value="Jann2411-like domain"/>
    <property type="match status" value="1"/>
</dbReference>
<comment type="caution">
    <text evidence="2">The sequence shown here is derived from an EMBL/GenBank/DDBJ whole genome shotgun (WGS) entry which is preliminary data.</text>
</comment>
<dbReference type="Pfam" id="PF11706">
    <property type="entry name" value="zf-CGNR"/>
    <property type="match status" value="1"/>
</dbReference>
<proteinExistence type="predicted"/>
<dbReference type="EMBL" id="WHPN01000430">
    <property type="protein sequence ID" value="KAF4405040.1"/>
    <property type="molecule type" value="Genomic_DNA"/>
</dbReference>
<name>A0ABQ7F984_9ACTN</name>
<dbReference type="InterPro" id="IPR021005">
    <property type="entry name" value="Znf_CGNR"/>
</dbReference>
<dbReference type="PROSITE" id="PS51257">
    <property type="entry name" value="PROKAR_LIPOPROTEIN"/>
    <property type="match status" value="1"/>
</dbReference>
<feature type="domain" description="Zinc finger CGNR" evidence="1">
    <location>
        <begin position="165"/>
        <end position="207"/>
    </location>
</feature>
<dbReference type="Proteomes" id="UP000621266">
    <property type="component" value="Unassembled WGS sequence"/>
</dbReference>
<reference evidence="2 3" key="1">
    <citation type="submission" date="2019-10" db="EMBL/GenBank/DDBJ databases">
        <title>Streptomyces tenebrisbrunneis sp.nov., an endogenous actinomycete isolated from of Lycium ruthenicum.</title>
        <authorList>
            <person name="Ma L."/>
        </authorList>
    </citation>
    <scope>NUCLEOTIDE SEQUENCE [LARGE SCALE GENOMIC DNA]</scope>
    <source>
        <strain evidence="2 3">TRM 66187</strain>
    </source>
</reference>
<dbReference type="InterPro" id="IPR023286">
    <property type="entry name" value="ABATE_dom_sf"/>
</dbReference>
<dbReference type="Pfam" id="PF07336">
    <property type="entry name" value="ABATE"/>
    <property type="match status" value="1"/>
</dbReference>
<gene>
    <name evidence="2" type="ORF">GCU69_32345</name>
</gene>
<dbReference type="PANTHER" id="PTHR35525">
    <property type="entry name" value="BLL6575 PROTEIN"/>
    <property type="match status" value="1"/>
</dbReference>
<accession>A0ABQ7F984</accession>
<evidence type="ECO:0000313" key="2">
    <source>
        <dbReference type="EMBL" id="KAF4405040.1"/>
    </source>
</evidence>